<dbReference type="PANTHER" id="PTHR22789">
    <property type="entry name" value="FUCULOSE PHOSPHATE ALDOLASE"/>
    <property type="match status" value="1"/>
</dbReference>
<keyword evidence="1" id="KW-0479">Metal-binding</keyword>
<dbReference type="Pfam" id="PF00596">
    <property type="entry name" value="Aldolase_II"/>
    <property type="match status" value="1"/>
</dbReference>
<proteinExistence type="predicted"/>
<evidence type="ECO:0000256" key="2">
    <source>
        <dbReference type="ARBA" id="ARBA00023239"/>
    </source>
</evidence>
<dbReference type="Proteomes" id="UP000553442">
    <property type="component" value="Unassembled WGS sequence"/>
</dbReference>
<reference evidence="4 5" key="1">
    <citation type="submission" date="2020-08" db="EMBL/GenBank/DDBJ databases">
        <title>Genomic Encyclopedia of Archaeal and Bacterial Type Strains, Phase II (KMG-II): from individual species to whole genera.</title>
        <authorList>
            <person name="Goeker M."/>
        </authorList>
    </citation>
    <scope>NUCLEOTIDE SEQUENCE [LARGE SCALE GENOMIC DNA]</scope>
    <source>
        <strain evidence="4 5">5AG</strain>
    </source>
</reference>
<dbReference type="GO" id="GO:0005829">
    <property type="term" value="C:cytosol"/>
    <property type="evidence" value="ECO:0007669"/>
    <property type="project" value="TreeGrafter"/>
</dbReference>
<keyword evidence="5" id="KW-1185">Reference proteome</keyword>
<comment type="caution">
    <text evidence="4">The sequence shown here is derived from an EMBL/GenBank/DDBJ whole genome shotgun (WGS) entry which is preliminary data.</text>
</comment>
<dbReference type="AlphaFoldDB" id="A0A7W5K5F3"/>
<dbReference type="RefSeq" id="WP_183332608.1">
    <property type="nucleotide sequence ID" value="NZ_JACHZF010000018.1"/>
</dbReference>
<evidence type="ECO:0000259" key="3">
    <source>
        <dbReference type="SMART" id="SM01007"/>
    </source>
</evidence>
<dbReference type="SUPFAM" id="SSF53639">
    <property type="entry name" value="AraD/HMP-PK domain-like"/>
    <property type="match status" value="1"/>
</dbReference>
<keyword evidence="2 4" id="KW-0456">Lyase</keyword>
<dbReference type="GO" id="GO:0016832">
    <property type="term" value="F:aldehyde-lyase activity"/>
    <property type="evidence" value="ECO:0007669"/>
    <property type="project" value="TreeGrafter"/>
</dbReference>
<protein>
    <submittedName>
        <fullName evidence="4">HCOMODA/2-hydroxy-3-carboxy-muconic semialdehyde decarboxylase</fullName>
        <ecNumber evidence="4">4.1.1.-</ecNumber>
    </submittedName>
</protein>
<evidence type="ECO:0000313" key="4">
    <source>
        <dbReference type="EMBL" id="MBB3331712.1"/>
    </source>
</evidence>
<dbReference type="InterPro" id="IPR001303">
    <property type="entry name" value="Aldolase_II/adducin_N"/>
</dbReference>
<dbReference type="PANTHER" id="PTHR22789:SF0">
    <property type="entry name" value="3-OXO-TETRONATE 4-PHOSPHATE DECARBOXYLASE-RELATED"/>
    <property type="match status" value="1"/>
</dbReference>
<dbReference type="GO" id="GO:0046872">
    <property type="term" value="F:metal ion binding"/>
    <property type="evidence" value="ECO:0007669"/>
    <property type="project" value="UniProtKB-KW"/>
</dbReference>
<feature type="domain" description="Class II aldolase/adducin N-terminal" evidence="3">
    <location>
        <begin position="20"/>
        <end position="206"/>
    </location>
</feature>
<dbReference type="Gene3D" id="3.40.225.10">
    <property type="entry name" value="Class II aldolase/adducin N-terminal domain"/>
    <property type="match status" value="1"/>
</dbReference>
<dbReference type="SMART" id="SM01007">
    <property type="entry name" value="Aldolase_II"/>
    <property type="match status" value="1"/>
</dbReference>
<dbReference type="EMBL" id="JACHZF010000018">
    <property type="protein sequence ID" value="MBB3331712.1"/>
    <property type="molecule type" value="Genomic_DNA"/>
</dbReference>
<gene>
    <name evidence="4" type="ORF">BDK63_002596</name>
</gene>
<dbReference type="EC" id="4.1.1.-" evidence="4"/>
<dbReference type="GO" id="GO:0019323">
    <property type="term" value="P:pentose catabolic process"/>
    <property type="evidence" value="ECO:0007669"/>
    <property type="project" value="TreeGrafter"/>
</dbReference>
<dbReference type="InterPro" id="IPR050197">
    <property type="entry name" value="Aldolase_class_II_sugar_metab"/>
</dbReference>
<dbReference type="InterPro" id="IPR036409">
    <property type="entry name" value="Aldolase_II/adducin_N_sf"/>
</dbReference>
<evidence type="ECO:0000256" key="1">
    <source>
        <dbReference type="ARBA" id="ARBA00022723"/>
    </source>
</evidence>
<organism evidence="4 5">
    <name type="scientific">Halomonas campaniensis</name>
    <dbReference type="NCBI Taxonomy" id="213554"/>
    <lineage>
        <taxon>Bacteria</taxon>
        <taxon>Pseudomonadati</taxon>
        <taxon>Pseudomonadota</taxon>
        <taxon>Gammaproteobacteria</taxon>
        <taxon>Oceanospirillales</taxon>
        <taxon>Halomonadaceae</taxon>
        <taxon>Halomonas</taxon>
    </lineage>
</organism>
<accession>A0A7W5K5F3</accession>
<evidence type="ECO:0000313" key="5">
    <source>
        <dbReference type="Proteomes" id="UP000553442"/>
    </source>
</evidence>
<name>A0A7W5K5F3_9GAMM</name>
<sequence length="254" mass="28042">MNTDNSTSVTATQSTEDLLRDLVDANHILFNEGVLDAFGHVSIRHPENTERFLLARNMAPGLVTLDDILTFDLDGNPIDADDRPVYLERFIHGEIYRARPDVMAVVHSHSPSVVPFSAVKSTPLRPMCHMSGFLGAGAPIFEIRDTAGTATDLLIRDRSLGASLADSLGNDNVVLMRGHGATVAGPTLKQAVYRAIYVEVNARLQADALRLGPIEYLTLDEARSARETTEGQVERPWQLWKMRARQAQTHLGRF</sequence>